<dbReference type="AlphaFoldDB" id="A0A134AE94"/>
<dbReference type="PATRIC" id="fig|755172.3.peg.1159"/>
<evidence type="ECO:0000313" key="1">
    <source>
        <dbReference type="EMBL" id="KXB65985.1"/>
    </source>
</evidence>
<protein>
    <submittedName>
        <fullName evidence="1">Uncharacterized protein</fullName>
    </submittedName>
</protein>
<keyword evidence="2" id="KW-1185">Reference proteome</keyword>
<comment type="caution">
    <text evidence="1">The sequence shown here is derived from an EMBL/GenBank/DDBJ whole genome shotgun (WGS) entry which is preliminary data.</text>
</comment>
<organism evidence="1 2">
    <name type="scientific">Aedoeadaptatus coxii</name>
    <dbReference type="NCBI Taxonomy" id="755172"/>
    <lineage>
        <taxon>Bacteria</taxon>
        <taxon>Bacillati</taxon>
        <taxon>Bacillota</taxon>
        <taxon>Tissierellia</taxon>
        <taxon>Tissierellales</taxon>
        <taxon>Peptoniphilaceae</taxon>
        <taxon>Aedoeadaptatus</taxon>
    </lineage>
</organism>
<gene>
    <name evidence="1" type="ORF">HMPREF1863_01196</name>
</gene>
<dbReference type="EMBL" id="LSDG01000036">
    <property type="protein sequence ID" value="KXB65985.1"/>
    <property type="molecule type" value="Genomic_DNA"/>
</dbReference>
<reference evidence="2" key="1">
    <citation type="submission" date="2016-01" db="EMBL/GenBank/DDBJ databases">
        <authorList>
            <person name="Mitreva M."/>
            <person name="Pepin K.H."/>
            <person name="Mihindukulasuriya K.A."/>
            <person name="Fulton R."/>
            <person name="Fronick C."/>
            <person name="O'Laughlin M."/>
            <person name="Miner T."/>
            <person name="Herter B."/>
            <person name="Rosa B.A."/>
            <person name="Cordes M."/>
            <person name="Tomlinson C."/>
            <person name="Wollam A."/>
            <person name="Palsikar V.B."/>
            <person name="Mardis E.R."/>
            <person name="Wilson R.K."/>
        </authorList>
    </citation>
    <scope>NUCLEOTIDE SEQUENCE [LARGE SCALE GENOMIC DNA]</scope>
    <source>
        <strain evidence="2">DNF00729</strain>
    </source>
</reference>
<dbReference type="Proteomes" id="UP000070442">
    <property type="component" value="Unassembled WGS sequence"/>
</dbReference>
<proteinExistence type="predicted"/>
<name>A0A134AE94_9FIRM</name>
<sequence length="93" mass="10974">MGRAGKRETRPLPLSPFPLPRDMVFGLYETQLTSRFMCAYFLKFILINIPFERKEVFYPYPFLQKSIPIFLKITIIRNIIGVDDVGIFESVRR</sequence>
<dbReference type="STRING" id="755172.HMPREF1863_01196"/>
<evidence type="ECO:0000313" key="2">
    <source>
        <dbReference type="Proteomes" id="UP000070442"/>
    </source>
</evidence>
<accession>A0A134AE94</accession>